<dbReference type="InterPro" id="IPR045537">
    <property type="entry name" value="Lar7_xRRM"/>
</dbReference>
<feature type="compositionally biased region" description="Polar residues" evidence="3">
    <location>
        <begin position="513"/>
        <end position="525"/>
    </location>
</feature>
<feature type="region of interest" description="Disordered" evidence="3">
    <location>
        <begin position="1"/>
        <end position="48"/>
    </location>
</feature>
<protein>
    <recommendedName>
        <fullName evidence="4">XRRM domain-containing protein</fullName>
    </recommendedName>
</protein>
<dbReference type="GO" id="GO:0070034">
    <property type="term" value="F:telomerase RNA binding"/>
    <property type="evidence" value="ECO:0007669"/>
    <property type="project" value="InterPro"/>
</dbReference>
<dbReference type="InterPro" id="IPR035979">
    <property type="entry name" value="RBD_domain_sf"/>
</dbReference>
<dbReference type="GO" id="GO:1904868">
    <property type="term" value="P:telomerase catalytic core complex assembly"/>
    <property type="evidence" value="ECO:0007669"/>
    <property type="project" value="InterPro"/>
</dbReference>
<keyword evidence="6" id="KW-1185">Reference proteome</keyword>
<dbReference type="InterPro" id="IPR014886">
    <property type="entry name" value="La_xRRM"/>
</dbReference>
<gene>
    <name evidence="5" type="ORF">D9611_004386</name>
</gene>
<feature type="region of interest" description="Disordered" evidence="3">
    <location>
        <begin position="360"/>
        <end position="380"/>
    </location>
</feature>
<dbReference type="OrthoDB" id="439993at2759"/>
<feature type="compositionally biased region" description="Low complexity" evidence="3">
    <location>
        <begin position="13"/>
        <end position="23"/>
    </location>
</feature>
<feature type="region of interest" description="Disordered" evidence="3">
    <location>
        <begin position="323"/>
        <end position="344"/>
    </location>
</feature>
<name>A0A8H5BK86_9AGAR</name>
<dbReference type="PROSITE" id="PS51939">
    <property type="entry name" value="XRRM"/>
    <property type="match status" value="1"/>
</dbReference>
<dbReference type="Pfam" id="PF19977">
    <property type="entry name" value="xRRM"/>
    <property type="match status" value="1"/>
</dbReference>
<organism evidence="5 6">
    <name type="scientific">Ephemerocybe angulata</name>
    <dbReference type="NCBI Taxonomy" id="980116"/>
    <lineage>
        <taxon>Eukaryota</taxon>
        <taxon>Fungi</taxon>
        <taxon>Dikarya</taxon>
        <taxon>Basidiomycota</taxon>
        <taxon>Agaricomycotina</taxon>
        <taxon>Agaricomycetes</taxon>
        <taxon>Agaricomycetidae</taxon>
        <taxon>Agaricales</taxon>
        <taxon>Agaricineae</taxon>
        <taxon>Psathyrellaceae</taxon>
        <taxon>Ephemerocybe</taxon>
    </lineage>
</organism>
<proteinExistence type="predicted"/>
<dbReference type="InterPro" id="IPR012677">
    <property type="entry name" value="Nucleotide-bd_a/b_plait_sf"/>
</dbReference>
<evidence type="ECO:0000256" key="2">
    <source>
        <dbReference type="PROSITE-ProRule" id="PRU01288"/>
    </source>
</evidence>
<dbReference type="SUPFAM" id="SSF54928">
    <property type="entry name" value="RNA-binding domain, RBD"/>
    <property type="match status" value="1"/>
</dbReference>
<dbReference type="EMBL" id="JAACJK010000164">
    <property type="protein sequence ID" value="KAF5324654.1"/>
    <property type="molecule type" value="Genomic_DNA"/>
</dbReference>
<sequence>MSLAFVPRKLAKKTATGSKAAALPEAKPAVSAPAADTSAKGKEKAPAGPSAEECATLFCLALSDYALWADSDLRMKLSGSSEEATYISLNYLLHHSSVLQPLLGIPQTLLVKHLRTHLSDVLDFRMLVATPQPWFNRSGATSSQTTGGGYEVRLKTWDPASSPIYSKLDWEKRAVYVENVPIHYRSIPMLVKFLVALLPAKDESTPFHERTSRIQHIFLPPHYQDKPGDLPHFKGFAVVTFLQEIDAQHVLESWPWETQGTSSFSTSSSTANSKLLSDNSSEALKEAAKFGFRSTSKSNWEALRAEYLLYRQQLIEEINAHQDNSLPEPSHGQAGGLAPKAPSAETAPVLKRPLKAEAGMNNMRHSPPQEGPTNSKESDITLDSPYPYGCLVFIKNIHYETNKTTLKTLFGKALSGESERLKGGGIDYVDFNKGMDTCYLRLSTPECASVLSSHFDSTPTVQATGLDDTGTPSSGGKDMKPIHVEVVMGTREEVYWQKVPEKIRRGAVEKAVQLQSGRGGSSSKPSVGDDTKEEGRSKKRRRK</sequence>
<comment type="caution">
    <text evidence="5">The sequence shown here is derived from an EMBL/GenBank/DDBJ whole genome shotgun (WGS) entry which is preliminary data.</text>
</comment>
<dbReference type="Proteomes" id="UP000541558">
    <property type="component" value="Unassembled WGS sequence"/>
</dbReference>
<dbReference type="GO" id="GO:1990904">
    <property type="term" value="C:ribonucleoprotein complex"/>
    <property type="evidence" value="ECO:0007669"/>
    <property type="project" value="UniProtKB-UniRule"/>
</dbReference>
<evidence type="ECO:0000313" key="6">
    <source>
        <dbReference type="Proteomes" id="UP000541558"/>
    </source>
</evidence>
<dbReference type="Gene3D" id="3.30.70.330">
    <property type="match status" value="1"/>
</dbReference>
<keyword evidence="1 2" id="KW-0694">RNA-binding</keyword>
<reference evidence="5 6" key="1">
    <citation type="journal article" date="2020" name="ISME J.">
        <title>Uncovering the hidden diversity of litter-decomposition mechanisms in mushroom-forming fungi.</title>
        <authorList>
            <person name="Floudas D."/>
            <person name="Bentzer J."/>
            <person name="Ahren D."/>
            <person name="Johansson T."/>
            <person name="Persson P."/>
            <person name="Tunlid A."/>
        </authorList>
    </citation>
    <scope>NUCLEOTIDE SEQUENCE [LARGE SCALE GENOMIC DNA]</scope>
    <source>
        <strain evidence="5 6">CBS 175.51</strain>
    </source>
</reference>
<dbReference type="AlphaFoldDB" id="A0A8H5BK86"/>
<feature type="region of interest" description="Disordered" evidence="3">
    <location>
        <begin position="507"/>
        <end position="543"/>
    </location>
</feature>
<accession>A0A8H5BK86</accession>
<evidence type="ECO:0000256" key="1">
    <source>
        <dbReference type="ARBA" id="ARBA00022884"/>
    </source>
</evidence>
<evidence type="ECO:0000256" key="3">
    <source>
        <dbReference type="SAM" id="MobiDB-lite"/>
    </source>
</evidence>
<evidence type="ECO:0000259" key="4">
    <source>
        <dbReference type="PROSITE" id="PS51939"/>
    </source>
</evidence>
<feature type="domain" description="XRRM" evidence="4">
    <location>
        <begin position="385"/>
        <end position="529"/>
    </location>
</feature>
<feature type="compositionally biased region" description="Basic and acidic residues" evidence="3">
    <location>
        <begin position="527"/>
        <end position="536"/>
    </location>
</feature>
<evidence type="ECO:0000313" key="5">
    <source>
        <dbReference type="EMBL" id="KAF5324654.1"/>
    </source>
</evidence>